<proteinExistence type="predicted"/>
<gene>
    <name evidence="1" type="ORF">CVLEPA_LOCUS24357</name>
</gene>
<reference evidence="1 2" key="1">
    <citation type="submission" date="2024-02" db="EMBL/GenBank/DDBJ databases">
        <authorList>
            <person name="Daric V."/>
            <person name="Darras S."/>
        </authorList>
    </citation>
    <scope>NUCLEOTIDE SEQUENCE [LARGE SCALE GENOMIC DNA]</scope>
</reference>
<protein>
    <submittedName>
        <fullName evidence="1">Uncharacterized protein</fullName>
    </submittedName>
</protein>
<evidence type="ECO:0000313" key="1">
    <source>
        <dbReference type="EMBL" id="CAK8691592.1"/>
    </source>
</evidence>
<organism evidence="1 2">
    <name type="scientific">Clavelina lepadiformis</name>
    <name type="common">Light-bulb sea squirt</name>
    <name type="synonym">Ascidia lepadiformis</name>
    <dbReference type="NCBI Taxonomy" id="159417"/>
    <lineage>
        <taxon>Eukaryota</taxon>
        <taxon>Metazoa</taxon>
        <taxon>Chordata</taxon>
        <taxon>Tunicata</taxon>
        <taxon>Ascidiacea</taxon>
        <taxon>Aplousobranchia</taxon>
        <taxon>Clavelinidae</taxon>
        <taxon>Clavelina</taxon>
    </lineage>
</organism>
<comment type="caution">
    <text evidence="1">The sequence shown here is derived from an EMBL/GenBank/DDBJ whole genome shotgun (WGS) entry which is preliminary data.</text>
</comment>
<dbReference type="Proteomes" id="UP001642483">
    <property type="component" value="Unassembled WGS sequence"/>
</dbReference>
<dbReference type="EMBL" id="CAWYQH010000119">
    <property type="protein sequence ID" value="CAK8691592.1"/>
    <property type="molecule type" value="Genomic_DNA"/>
</dbReference>
<name>A0ABP0GIQ6_CLALP</name>
<accession>A0ABP0GIQ6</accession>
<evidence type="ECO:0000313" key="2">
    <source>
        <dbReference type="Proteomes" id="UP001642483"/>
    </source>
</evidence>
<sequence>MSANSVYGFITVLLYHNQSMEYHSDNIQVDFLLKAISDMISQQFISMRQDMKIEFAKVQENMEDMVSKILAETKKSETINNAIPFKQTSQPLESDAGICIKEVYSQNASVLPLVEAIKEEPLLLQHWEVSEKDEQRMFMSNKFSHQSEIGVNAVVQTVKPQTCIEEDHSEKASVYPQFEVIEDEPLLLQKYEVSQTEIDDSNISMLKKFPPQSEIGVKATFKMLDARNCIERSSDEECSNSVEMFFDKSATNDRNNACKIQTQLFVGNNKEKQNKEDMVSRLFVETKKIEAINNAMPIKETLQPMIAKSSISPNNDEVYSEEASILPLIEAIKEEPLLFEEYLFSRTKTDEPNISMLDTSLLQSKVGANATVTFFEPQSCVETNSDQECSNSVQIFLDKPTASDGINAYKVDAQTLRQFFLSLKLSKKNLSCCSIGMFLKLIDQVYPFQKCFLNNRSNLISASTVMECHPDSVQVGVLLKAISDMISQDFKSMRLDMEMEETKETETMNNAMSHQRNITTISVRSQLPDAMQDVFVIKLEQDIVVASTLCHVNAILQEFKSMRQDMKMEFAKVQENMDDMVSKILAQTKKVETINNASPIEETSQPLDIEPANGICIEQVYSEEVPVLSLIETVKEESLLLEEFQISQTEFDNPSMSILNKFPPLSKMD</sequence>
<keyword evidence="2" id="KW-1185">Reference proteome</keyword>